<proteinExistence type="inferred from homology"/>
<dbReference type="InterPro" id="IPR011707">
    <property type="entry name" value="Cu-oxidase-like_N"/>
</dbReference>
<dbReference type="InterPro" id="IPR008972">
    <property type="entry name" value="Cupredoxin"/>
</dbReference>
<dbReference type="GO" id="GO:0016491">
    <property type="term" value="F:oxidoreductase activity"/>
    <property type="evidence" value="ECO:0007669"/>
    <property type="project" value="TreeGrafter"/>
</dbReference>
<evidence type="ECO:0000259" key="3">
    <source>
        <dbReference type="Pfam" id="PF07732"/>
    </source>
</evidence>
<evidence type="ECO:0000259" key="2">
    <source>
        <dbReference type="Pfam" id="PF00394"/>
    </source>
</evidence>
<dbReference type="InterPro" id="IPR045087">
    <property type="entry name" value="Cu-oxidase_fam"/>
</dbReference>
<evidence type="ECO:0000313" key="4">
    <source>
        <dbReference type="EMBL" id="OAY82622.1"/>
    </source>
</evidence>
<dbReference type="STRING" id="4615.A0A199VZI3"/>
<reference evidence="4 5" key="1">
    <citation type="journal article" date="2016" name="DNA Res.">
        <title>The draft genome of MD-2 pineapple using hybrid error correction of long reads.</title>
        <authorList>
            <person name="Redwan R.M."/>
            <person name="Saidin A."/>
            <person name="Kumar S.V."/>
        </authorList>
    </citation>
    <scope>NUCLEOTIDE SEQUENCE [LARGE SCALE GENOMIC DNA]</scope>
    <source>
        <strain evidence="5">cv. MD2</strain>
        <tissue evidence="4">Leaf</tissue>
    </source>
</reference>
<dbReference type="Gene3D" id="2.60.40.420">
    <property type="entry name" value="Cupredoxins - blue copper proteins"/>
    <property type="match status" value="2"/>
</dbReference>
<organism evidence="4 5">
    <name type="scientific">Ananas comosus</name>
    <name type="common">Pineapple</name>
    <name type="synonym">Ananas ananas</name>
    <dbReference type="NCBI Taxonomy" id="4615"/>
    <lineage>
        <taxon>Eukaryota</taxon>
        <taxon>Viridiplantae</taxon>
        <taxon>Streptophyta</taxon>
        <taxon>Embryophyta</taxon>
        <taxon>Tracheophyta</taxon>
        <taxon>Spermatophyta</taxon>
        <taxon>Magnoliopsida</taxon>
        <taxon>Liliopsida</taxon>
        <taxon>Poales</taxon>
        <taxon>Bromeliaceae</taxon>
        <taxon>Bromelioideae</taxon>
        <taxon>Ananas</taxon>
    </lineage>
</organism>
<comment type="caution">
    <text evidence="4">The sequence shown here is derived from an EMBL/GenBank/DDBJ whole genome shotgun (WGS) entry which is preliminary data.</text>
</comment>
<evidence type="ECO:0000313" key="5">
    <source>
        <dbReference type="Proteomes" id="UP000092600"/>
    </source>
</evidence>
<dbReference type="GO" id="GO:0005507">
    <property type="term" value="F:copper ion binding"/>
    <property type="evidence" value="ECO:0007669"/>
    <property type="project" value="InterPro"/>
</dbReference>
<dbReference type="SUPFAM" id="SSF49503">
    <property type="entry name" value="Cupredoxins"/>
    <property type="match status" value="2"/>
</dbReference>
<protein>
    <submittedName>
        <fullName evidence="4">Monocopper oxidase-like protein SKU5</fullName>
    </submittedName>
</protein>
<accession>A0A199VZI3</accession>
<name>A0A199VZI3_ANACO</name>
<dbReference type="Proteomes" id="UP000092600">
    <property type="component" value="Unassembled WGS sequence"/>
</dbReference>
<dbReference type="EMBL" id="LSRQ01000458">
    <property type="protein sequence ID" value="OAY82622.1"/>
    <property type="molecule type" value="Genomic_DNA"/>
</dbReference>
<gene>
    <name evidence="4" type="ORF">ACMD2_23238</name>
</gene>
<dbReference type="AlphaFoldDB" id="A0A199VZI3"/>
<evidence type="ECO:0000256" key="1">
    <source>
        <dbReference type="ARBA" id="ARBA00010609"/>
    </source>
</evidence>
<feature type="domain" description="Plastocyanin-like" evidence="3">
    <location>
        <begin position="12"/>
        <end position="83"/>
    </location>
</feature>
<dbReference type="PANTHER" id="PTHR11709:SF58">
    <property type="entry name" value="SKU5 SIMILAR 3"/>
    <property type="match status" value="1"/>
</dbReference>
<dbReference type="PANTHER" id="PTHR11709">
    <property type="entry name" value="MULTI-COPPER OXIDASE"/>
    <property type="match status" value="1"/>
</dbReference>
<dbReference type="Pfam" id="PF07732">
    <property type="entry name" value="Cu-oxidase_3"/>
    <property type="match status" value="1"/>
</dbReference>
<sequence length="195" mass="21920">MPVKLLAIPHKYHVIAINGQYPGPIVSVTTNWNVVVNIKNNLDEPFLVTWNGLQQRKNSWQDGVLGTNCPIPSGWNWTYEFQRAAGGYGGIIINNRDVIPLPFGTPDGDITIFISDWYSKDYKNLRKILDDGNDLGIPDGVLINGFGPYRYNDSVVQDGISFERINVDPATRLKKRVIVPILDCTSELRIGFLNF</sequence>
<dbReference type="InterPro" id="IPR001117">
    <property type="entry name" value="Cu-oxidase_2nd"/>
</dbReference>
<comment type="similarity">
    <text evidence="1">Belongs to the multicopper oxidase family.</text>
</comment>
<dbReference type="Pfam" id="PF00394">
    <property type="entry name" value="Cu-oxidase"/>
    <property type="match status" value="1"/>
</dbReference>
<feature type="domain" description="Plastocyanin-like" evidence="2">
    <location>
        <begin position="109"/>
        <end position="179"/>
    </location>
</feature>